<dbReference type="SUPFAM" id="SSF56954">
    <property type="entry name" value="Outer membrane efflux proteins (OEP)"/>
    <property type="match status" value="1"/>
</dbReference>
<organism evidence="10 11">
    <name type="scientific">Rapidithrix thailandica</name>
    <dbReference type="NCBI Taxonomy" id="413964"/>
    <lineage>
        <taxon>Bacteria</taxon>
        <taxon>Pseudomonadati</taxon>
        <taxon>Bacteroidota</taxon>
        <taxon>Cytophagia</taxon>
        <taxon>Cytophagales</taxon>
        <taxon>Flammeovirgaceae</taxon>
        <taxon>Rapidithrix</taxon>
    </lineage>
</organism>
<feature type="transmembrane region" description="Helical" evidence="9">
    <location>
        <begin position="876"/>
        <end position="893"/>
    </location>
</feature>
<dbReference type="InterPro" id="IPR027463">
    <property type="entry name" value="AcrB_DN_DC_subdom"/>
</dbReference>
<proteinExistence type="inferred from homology"/>
<name>A0AAW9SHJ8_9BACT</name>
<feature type="transmembrane region" description="Helical" evidence="9">
    <location>
        <begin position="12"/>
        <end position="29"/>
    </location>
</feature>
<dbReference type="GO" id="GO:0015562">
    <property type="term" value="F:efflux transmembrane transporter activity"/>
    <property type="evidence" value="ECO:0007669"/>
    <property type="project" value="InterPro"/>
</dbReference>
<dbReference type="SUPFAM" id="SSF82866">
    <property type="entry name" value="Multidrug efflux transporter AcrB transmembrane domain"/>
    <property type="match status" value="2"/>
</dbReference>
<keyword evidence="5 9" id="KW-0812">Transmembrane</keyword>
<keyword evidence="8" id="KW-0175">Coiled coil</keyword>
<keyword evidence="3" id="KW-0813">Transport</keyword>
<dbReference type="Gene3D" id="3.30.70.1440">
    <property type="entry name" value="Multidrug efflux transporter AcrB pore domain"/>
    <property type="match status" value="1"/>
</dbReference>
<dbReference type="Gene3D" id="1.20.1640.10">
    <property type="entry name" value="Multidrug efflux transporter AcrB transmembrane domain"/>
    <property type="match status" value="2"/>
</dbReference>
<evidence type="ECO:0000256" key="3">
    <source>
        <dbReference type="ARBA" id="ARBA00022448"/>
    </source>
</evidence>
<dbReference type="Gene3D" id="3.30.70.1430">
    <property type="entry name" value="Multidrug efflux transporter AcrB pore domain"/>
    <property type="match status" value="2"/>
</dbReference>
<keyword evidence="11" id="KW-1185">Reference proteome</keyword>
<dbReference type="NCBIfam" id="TIGR00914">
    <property type="entry name" value="2A0601"/>
    <property type="match status" value="1"/>
</dbReference>
<evidence type="ECO:0000313" key="10">
    <source>
        <dbReference type="EMBL" id="MEN7550286.1"/>
    </source>
</evidence>
<feature type="transmembrane region" description="Helical" evidence="9">
    <location>
        <begin position="971"/>
        <end position="992"/>
    </location>
</feature>
<evidence type="ECO:0000256" key="8">
    <source>
        <dbReference type="SAM" id="Coils"/>
    </source>
</evidence>
<accession>A0AAW9SHJ8</accession>
<dbReference type="SUPFAM" id="SSF82714">
    <property type="entry name" value="Multidrug efflux transporter AcrB TolC docking domain, DN and DC subdomains"/>
    <property type="match status" value="2"/>
</dbReference>
<feature type="transmembrane region" description="Helical" evidence="9">
    <location>
        <begin position="448"/>
        <end position="468"/>
    </location>
</feature>
<feature type="transmembrane region" description="Helical" evidence="9">
    <location>
        <begin position="344"/>
        <end position="360"/>
    </location>
</feature>
<evidence type="ECO:0000256" key="5">
    <source>
        <dbReference type="ARBA" id="ARBA00022692"/>
    </source>
</evidence>
<evidence type="ECO:0000256" key="4">
    <source>
        <dbReference type="ARBA" id="ARBA00022475"/>
    </source>
</evidence>
<dbReference type="Gene3D" id="1.20.1600.10">
    <property type="entry name" value="Outer membrane efflux proteins (OEP)"/>
    <property type="match status" value="1"/>
</dbReference>
<keyword evidence="7 9" id="KW-0472">Membrane</keyword>
<dbReference type="Pfam" id="PF00873">
    <property type="entry name" value="ACR_tran"/>
    <property type="match status" value="1"/>
</dbReference>
<gene>
    <name evidence="10" type="ORF">AAG747_20370</name>
</gene>
<dbReference type="PRINTS" id="PR00702">
    <property type="entry name" value="ACRIFLAVINRP"/>
</dbReference>
<sequence>MIDRIIHFSVNNKLLIGLFVIGLLGWGLYSLKQIPMDAVPDITNNQVQVVTVSPALSPQEVEKFITYPVEIAMANIPDVTEIRSISRYGLSVVTIVFEENVEVLKSRQLIGEQLQLVKGEIPETLGQPELMPITTGLGEIYQYTLDVQPGYVSQYSATDLRTLQDWIVKRQLSGTPGIVEVSSFGGFLKQYEVSVKPEKLRAFDITLDEVVGALARNNENTGGSYIQKGPYAFYLRTEGLLQSAKEIEKVVVKTAKNLPILIKDVAEVKIGASPRFGAMTKDGKGEAVGGITLMLKNANASEVTERVKTRISEIQKSLPEGIVINAYLDRADLIDRVIKTVRNNLVEGGLIVIFVLVILLGNLRAGLVVASVIPLSMLFALAMMNLFGISANLMSLGAIDFGLVVDGAVIIVESVIHVLYERHKNKTLSSREMNQTVIQSASQIMKSAVFGMVIILIVYIPIMTLVGVEGKMFKPMAYTVSFAILGALILSLTYVPMMSSLILSKKVETKVTIADRIIALVQKLYLPAIHFALKFRKLTVSVALVMLISSIWLFSNIGSVFIPTLEEGDLAMQMTLPPGSSLNESVKTASKAEKVLLEHFPEVKHVVSKIGTAEVPTDPMGIENGDIMITLKPKEQWESAESREELVSKMKKELEVITGAVFEFTQPIQLRFNELITGVKSDVAIKIYGDDLDVLAEKGSEAAAMIEGIQGAADTRVQQSDGLPQISIRYDRDKMAYYGLDVSNLNTVVNTAMSGQSAGNIYEGERKFDLVVRLEQQAREQHQVYQQLFVRTSFGTQVPVSEVANIDQTEGPLQISRDNTQRFISVGVNVRERDIQSLVNEIQQTLEAKLELPSGYYIVYGGAFENLQRATNRLKIAVPAALLLIFVLLYFAFSSIKEALMIFSAIPLSAIGGVWALWLRDMPFSISAGVGFIALFGVAVLNGIVLISYFNHLKKEGVTNLNERIISGTTTRLRPVLMTAMVASLGFLPMAISTSAGGEVQQPLATVVIGGLVTATVLTLVVLPVIYSFVESGIRVKISPKILWLPLLGVWFIPEVKAQSDEGRKLTLEEALEMAISNNPTVKNAQLQVDAAKVERQTSLDIGNTVVEYQRGQINSEISSDYNFTIAQEFGSPINYFAKKGYLRQQETLRKAEKNLTENAVRREVTSIYYKWNALEQKYALLNDYLQLYEDFVEVSKLRFETGESNLLSKVVAETKKQQLEVNLQELKVELNTMRKRLQSLLFAEEKVIPVSPGKAKYNPNDLAIEGIESSSLAQYYAAKSSLAAKQLNMEKAKWSPRFSVGYFNQKMNGVKGFTGWQAGIALPLWFLPQKARVQSGKLQREVAENESVYARFRLKKDWQIRQTQVQTLEEKLSYYTESALPQAALIIQKSKELYENGEIAYYEYVQNLSEAMQLQSSYWDTLNAYNQLMIEWAFMTE</sequence>
<comment type="similarity">
    <text evidence="2">Belongs to the resistance-nodulation-cell division (RND) (TC 2.A.6) family.</text>
</comment>
<evidence type="ECO:0000256" key="6">
    <source>
        <dbReference type="ARBA" id="ARBA00022989"/>
    </source>
</evidence>
<feature type="transmembrane region" description="Helical" evidence="9">
    <location>
        <begin position="900"/>
        <end position="918"/>
    </location>
</feature>
<dbReference type="InterPro" id="IPR004763">
    <property type="entry name" value="CusA-like"/>
</dbReference>
<comment type="caution">
    <text evidence="10">The sequence shown here is derived from an EMBL/GenBank/DDBJ whole genome shotgun (WGS) entry which is preliminary data.</text>
</comment>
<dbReference type="Gene3D" id="3.30.2090.10">
    <property type="entry name" value="Multidrug efflux transporter AcrB TolC docking domain, DN and DC subdomains"/>
    <property type="match status" value="2"/>
</dbReference>
<keyword evidence="4" id="KW-1003">Cell membrane</keyword>
<evidence type="ECO:0000256" key="7">
    <source>
        <dbReference type="ARBA" id="ARBA00023136"/>
    </source>
</evidence>
<evidence type="ECO:0000256" key="9">
    <source>
        <dbReference type="SAM" id="Phobius"/>
    </source>
</evidence>
<comment type="subcellular location">
    <subcellularLocation>
        <location evidence="1">Cell membrane</location>
        <topology evidence="1">Multi-pass membrane protein</topology>
    </subcellularLocation>
</comment>
<dbReference type="EMBL" id="JBDKWZ010000013">
    <property type="protein sequence ID" value="MEN7550286.1"/>
    <property type="molecule type" value="Genomic_DNA"/>
</dbReference>
<dbReference type="PANTHER" id="PTHR32063">
    <property type="match status" value="1"/>
</dbReference>
<protein>
    <submittedName>
        <fullName evidence="10">CusA/CzcA family heavy metal efflux RND transporter</fullName>
    </submittedName>
</protein>
<feature type="coiled-coil region" evidence="8">
    <location>
        <begin position="1210"/>
        <end position="1244"/>
    </location>
</feature>
<feature type="transmembrane region" description="Helical" evidence="9">
    <location>
        <begin position="367"/>
        <end position="389"/>
    </location>
</feature>
<dbReference type="PANTHER" id="PTHR32063:SF24">
    <property type="entry name" value="CATION EFFLUX SYSTEM (ACRB_ACRD_ACRF FAMILY)"/>
    <property type="match status" value="1"/>
</dbReference>
<feature type="transmembrane region" description="Helical" evidence="9">
    <location>
        <begin position="1004"/>
        <end position="1030"/>
    </location>
</feature>
<dbReference type="GO" id="GO:0008324">
    <property type="term" value="F:monoatomic cation transmembrane transporter activity"/>
    <property type="evidence" value="ECO:0007669"/>
    <property type="project" value="InterPro"/>
</dbReference>
<dbReference type="GO" id="GO:0042910">
    <property type="term" value="F:xenobiotic transmembrane transporter activity"/>
    <property type="evidence" value="ECO:0007669"/>
    <property type="project" value="TreeGrafter"/>
</dbReference>
<dbReference type="Proteomes" id="UP001403385">
    <property type="component" value="Unassembled WGS sequence"/>
</dbReference>
<feature type="transmembrane region" description="Helical" evidence="9">
    <location>
        <begin position="538"/>
        <end position="555"/>
    </location>
</feature>
<feature type="transmembrane region" description="Helical" evidence="9">
    <location>
        <begin position="924"/>
        <end position="950"/>
    </location>
</feature>
<reference evidence="10 11" key="1">
    <citation type="submission" date="2024-04" db="EMBL/GenBank/DDBJ databases">
        <title>Novel genus in family Flammeovirgaceae.</title>
        <authorList>
            <person name="Nguyen T.H."/>
            <person name="Vuong T.Q."/>
            <person name="Le H."/>
            <person name="Kim S.-G."/>
        </authorList>
    </citation>
    <scope>NUCLEOTIDE SEQUENCE [LARGE SCALE GENOMIC DNA]</scope>
    <source>
        <strain evidence="10 11">JCM 23209</strain>
    </source>
</reference>
<dbReference type="GO" id="GO:0005886">
    <property type="term" value="C:plasma membrane"/>
    <property type="evidence" value="ECO:0007669"/>
    <property type="project" value="UniProtKB-SubCell"/>
</dbReference>
<dbReference type="SUPFAM" id="SSF82693">
    <property type="entry name" value="Multidrug efflux transporter AcrB pore domain, PN1, PN2, PC1 and PC2 subdomains"/>
    <property type="match status" value="3"/>
</dbReference>
<keyword evidence="6 9" id="KW-1133">Transmembrane helix</keyword>
<dbReference type="Gene3D" id="3.30.70.1320">
    <property type="entry name" value="Multidrug efflux transporter AcrB pore domain like"/>
    <property type="match status" value="1"/>
</dbReference>
<dbReference type="InterPro" id="IPR001036">
    <property type="entry name" value="Acrflvin-R"/>
</dbReference>
<evidence type="ECO:0000256" key="1">
    <source>
        <dbReference type="ARBA" id="ARBA00004651"/>
    </source>
</evidence>
<feature type="transmembrane region" description="Helical" evidence="9">
    <location>
        <begin position="401"/>
        <end position="420"/>
    </location>
</feature>
<feature type="transmembrane region" description="Helical" evidence="9">
    <location>
        <begin position="480"/>
        <end position="503"/>
    </location>
</feature>
<evidence type="ECO:0000256" key="2">
    <source>
        <dbReference type="ARBA" id="ARBA00010942"/>
    </source>
</evidence>
<dbReference type="RefSeq" id="WP_346823067.1">
    <property type="nucleotide sequence ID" value="NZ_JBDKWZ010000013.1"/>
</dbReference>
<evidence type="ECO:0000313" key="11">
    <source>
        <dbReference type="Proteomes" id="UP001403385"/>
    </source>
</evidence>